<keyword evidence="5" id="KW-1185">Reference proteome</keyword>
<dbReference type="AlphaFoldDB" id="R7QFA8"/>
<dbReference type="Pfam" id="PF00566">
    <property type="entry name" value="RabGAP-TBC"/>
    <property type="match status" value="1"/>
</dbReference>
<feature type="compositionally biased region" description="Polar residues" evidence="2">
    <location>
        <begin position="974"/>
        <end position="995"/>
    </location>
</feature>
<feature type="domain" description="Rab-GAP TBC" evidence="3">
    <location>
        <begin position="700"/>
        <end position="883"/>
    </location>
</feature>
<dbReference type="InterPro" id="IPR025183">
    <property type="entry name" value="DUF4110"/>
</dbReference>
<dbReference type="PhylomeDB" id="R7QFA8"/>
<dbReference type="RefSeq" id="XP_005715914.1">
    <property type="nucleotide sequence ID" value="XM_005715857.1"/>
</dbReference>
<reference evidence="5" key="1">
    <citation type="journal article" date="2013" name="Proc. Natl. Acad. Sci. U.S.A.">
        <title>Genome structure and metabolic features in the red seaweed Chondrus crispus shed light on evolution of the Archaeplastida.</title>
        <authorList>
            <person name="Collen J."/>
            <person name="Porcel B."/>
            <person name="Carre W."/>
            <person name="Ball S.G."/>
            <person name="Chaparro C."/>
            <person name="Tonon T."/>
            <person name="Barbeyron T."/>
            <person name="Michel G."/>
            <person name="Noel B."/>
            <person name="Valentin K."/>
            <person name="Elias M."/>
            <person name="Artiguenave F."/>
            <person name="Arun A."/>
            <person name="Aury J.M."/>
            <person name="Barbosa-Neto J.F."/>
            <person name="Bothwell J.H."/>
            <person name="Bouget F.Y."/>
            <person name="Brillet L."/>
            <person name="Cabello-Hurtado F."/>
            <person name="Capella-Gutierrez S."/>
            <person name="Charrier B."/>
            <person name="Cladiere L."/>
            <person name="Cock J.M."/>
            <person name="Coelho S.M."/>
            <person name="Colleoni C."/>
            <person name="Czjzek M."/>
            <person name="Da Silva C."/>
            <person name="Delage L."/>
            <person name="Denoeud F."/>
            <person name="Deschamps P."/>
            <person name="Dittami S.M."/>
            <person name="Gabaldon T."/>
            <person name="Gachon C.M."/>
            <person name="Groisillier A."/>
            <person name="Herve C."/>
            <person name="Jabbari K."/>
            <person name="Katinka M."/>
            <person name="Kloareg B."/>
            <person name="Kowalczyk N."/>
            <person name="Labadie K."/>
            <person name="Leblanc C."/>
            <person name="Lopez P.J."/>
            <person name="McLachlan D.H."/>
            <person name="Meslet-Cladiere L."/>
            <person name="Moustafa A."/>
            <person name="Nehr Z."/>
            <person name="Nyvall Collen P."/>
            <person name="Panaud O."/>
            <person name="Partensky F."/>
            <person name="Poulain J."/>
            <person name="Rensing S.A."/>
            <person name="Rousvoal S."/>
            <person name="Samson G."/>
            <person name="Symeonidi A."/>
            <person name="Weissenbach J."/>
            <person name="Zambounis A."/>
            <person name="Wincker P."/>
            <person name="Boyen C."/>
        </authorList>
    </citation>
    <scope>NUCLEOTIDE SEQUENCE [LARGE SCALE GENOMIC DNA]</scope>
    <source>
        <strain evidence="5">cv. Stackhouse</strain>
    </source>
</reference>
<dbReference type="SUPFAM" id="SSF117281">
    <property type="entry name" value="Kelch motif"/>
    <property type="match status" value="1"/>
</dbReference>
<dbReference type="InterPro" id="IPR000195">
    <property type="entry name" value="Rab-GAP-TBC_dom"/>
</dbReference>
<feature type="region of interest" description="Disordered" evidence="2">
    <location>
        <begin position="1"/>
        <end position="35"/>
    </location>
</feature>
<protein>
    <recommendedName>
        <fullName evidence="3">Rab-GAP TBC domain-containing protein</fullName>
    </recommendedName>
</protein>
<proteinExistence type="predicted"/>
<dbReference type="OrthoDB" id="10263206at2759"/>
<feature type="region of interest" description="Disordered" evidence="2">
    <location>
        <begin position="481"/>
        <end position="532"/>
    </location>
</feature>
<dbReference type="Gene3D" id="1.10.8.270">
    <property type="entry name" value="putative rabgap domain of human tbc1 domain family member 14 like domains"/>
    <property type="match status" value="1"/>
</dbReference>
<feature type="coiled-coil region" evidence="1">
    <location>
        <begin position="587"/>
        <end position="622"/>
    </location>
</feature>
<feature type="compositionally biased region" description="Basic and acidic residues" evidence="2">
    <location>
        <begin position="996"/>
        <end position="1016"/>
    </location>
</feature>
<dbReference type="InterPro" id="IPR035969">
    <property type="entry name" value="Rab-GAP_TBC_sf"/>
</dbReference>
<evidence type="ECO:0000256" key="2">
    <source>
        <dbReference type="SAM" id="MobiDB-lite"/>
    </source>
</evidence>
<dbReference type="Gramene" id="CDF36095">
    <property type="protein sequence ID" value="CDF36095"/>
    <property type="gene ID" value="CHC_T00004513001"/>
</dbReference>
<dbReference type="Pfam" id="PF13422">
    <property type="entry name" value="DUF4110"/>
    <property type="match status" value="1"/>
</dbReference>
<feature type="compositionally biased region" description="Basic residues" evidence="2">
    <location>
        <begin position="519"/>
        <end position="528"/>
    </location>
</feature>
<dbReference type="PANTHER" id="PTHR46063:SF1">
    <property type="entry name" value="KELCH DOMAIN-CONTAINING PROTEIN 4"/>
    <property type="match status" value="1"/>
</dbReference>
<organism evidence="4 5">
    <name type="scientific">Chondrus crispus</name>
    <name type="common">Carrageen Irish moss</name>
    <name type="synonym">Polymorpha crispa</name>
    <dbReference type="NCBI Taxonomy" id="2769"/>
    <lineage>
        <taxon>Eukaryota</taxon>
        <taxon>Rhodophyta</taxon>
        <taxon>Florideophyceae</taxon>
        <taxon>Rhodymeniophycidae</taxon>
        <taxon>Gigartinales</taxon>
        <taxon>Gigartinaceae</taxon>
        <taxon>Chondrus</taxon>
    </lineage>
</organism>
<name>R7QFA8_CHOCR</name>
<dbReference type="Pfam" id="PF24681">
    <property type="entry name" value="Kelch_KLHDC2_KLHL20_DRC7"/>
    <property type="match status" value="1"/>
</dbReference>
<feature type="compositionally biased region" description="Acidic residues" evidence="2">
    <location>
        <begin position="483"/>
        <end position="514"/>
    </location>
</feature>
<dbReference type="InterPro" id="IPR015915">
    <property type="entry name" value="Kelch-typ_b-propeller"/>
</dbReference>
<evidence type="ECO:0000259" key="3">
    <source>
        <dbReference type="PROSITE" id="PS50086"/>
    </source>
</evidence>
<dbReference type="PANTHER" id="PTHR46063">
    <property type="entry name" value="KELCH DOMAIN-CONTAINING PROTEIN"/>
    <property type="match status" value="1"/>
</dbReference>
<dbReference type="PROSITE" id="PS50086">
    <property type="entry name" value="TBC_RABGAP"/>
    <property type="match status" value="1"/>
</dbReference>
<dbReference type="Proteomes" id="UP000012073">
    <property type="component" value="Unassembled WGS sequence"/>
</dbReference>
<dbReference type="EMBL" id="HG001759">
    <property type="protein sequence ID" value="CDF36095.1"/>
    <property type="molecule type" value="Genomic_DNA"/>
</dbReference>
<dbReference type="KEGG" id="ccp:CHC_T00004513001"/>
<gene>
    <name evidence="4" type="ORF">CHC_T00004513001</name>
</gene>
<dbReference type="SMART" id="SM00164">
    <property type="entry name" value="TBC"/>
    <property type="match status" value="1"/>
</dbReference>
<dbReference type="InterPro" id="IPR052588">
    <property type="entry name" value="Kelch_domain_protein"/>
</dbReference>
<feature type="compositionally biased region" description="Basic residues" evidence="2">
    <location>
        <begin position="350"/>
        <end position="364"/>
    </location>
</feature>
<dbReference type="Gene3D" id="1.10.472.80">
    <property type="entry name" value="Ypt/Rab-GAP domain of gyp1p, domain 3"/>
    <property type="match status" value="1"/>
</dbReference>
<feature type="region of interest" description="Disordered" evidence="2">
    <location>
        <begin position="350"/>
        <end position="379"/>
    </location>
</feature>
<dbReference type="SUPFAM" id="SSF47923">
    <property type="entry name" value="Ypt/Rab-GAP domain of gyp1p"/>
    <property type="match status" value="2"/>
</dbReference>
<evidence type="ECO:0000256" key="1">
    <source>
        <dbReference type="SAM" id="Coils"/>
    </source>
</evidence>
<dbReference type="GeneID" id="17323624"/>
<evidence type="ECO:0000313" key="5">
    <source>
        <dbReference type="Proteomes" id="UP000012073"/>
    </source>
</evidence>
<sequence>MGKKDKKKKGLGKAKTEAKAAKKVEKASRKARAADGDDVEAILAEILAREAEAVAVAEHQDVEPPSPRAAFTIIPSSVNEDELIQFGGERYTGDRAAFFNDLYVFNVEKKTWARYDSPTRPPPRSSHAAALHRSMMYIFGGEFSNPSLSQYRHYRDLWRLDLTDMSWERIDIRGGPTARSGCRMCIVENKLVVFGGFFDTGFENKYLNDMYYVDLSLDELKWTKVEVSAVDIVPSPRSGFQWVVSGSEAVLYGGYCKEAAQKARNVSHKGKKKGDCYKLSGETLKWQKMKRTGYGPSQRAGFSMVLHKRNAVLFGGVEDDETEEEMQSIFFNDMFALNLDRKKWFPMTLRKKKGKKAKRRRRKTSQASQSDGDQMDIVEPVQVLVESAPVDEDDDDDDDDEKELDTDALEAALKAKEEEAVPCGRFNSAVAVQKNVMYIVGGMVERGDQEITLDDIWSVDLNKLDEFKELKGLGEECAAWVASDDEEEDEDAGEDEDEVMSDSAGDDGEDDEDVEERKRQRGGRRNRLRERVSEDDHFTPKINESLKDFFERTRPYWIGEVHEALGESGKTLRRISFEWAYKRYWEIKPSLKELEELEAELAREEEMEKAFAKAQIDQKRGRKPLDEFNWNSKASYELSWPRHASVIEPRPSMGSSDPALRERYRNILSANCTADCDSLRRLVLLDGLPSDANVIHTDFFGRCSLRGLVWKALLGIGTVDANEYASLVREGPSSEDSRVREDARRTFSKNDDFIARVPKDKIIRLLNAYVRACGNKRGVYAQSMSLLAAPFLYVMPEPDAFHCFRVLLQEKVPSYVKRYSGARHGCELLDRCLLDTDPSLHQLFSRHGLNAEVYAFPSISSLGACVQPMSDTVRLWDIQLAFGVHVHILFTLARLLLSSGTILETAKKTSAAPLVTRQLEQGLGLDAETVLAKAVPLASQLNPDLYSELVSHVTYVPSDSTATSEITADWQQVVGHSSESGGTQRLNGPKNNTWEASRRLDHNNSKPKVPTDRKSSDDDESSTNSAERG</sequence>
<feature type="region of interest" description="Disordered" evidence="2">
    <location>
        <begin position="974"/>
        <end position="1029"/>
    </location>
</feature>
<keyword evidence="1" id="KW-0175">Coiled coil</keyword>
<feature type="compositionally biased region" description="Basic residues" evidence="2">
    <location>
        <begin position="1"/>
        <end position="12"/>
    </location>
</feature>
<accession>R7QFA8</accession>
<feature type="compositionally biased region" description="Basic and acidic residues" evidence="2">
    <location>
        <begin position="14"/>
        <end position="35"/>
    </location>
</feature>
<evidence type="ECO:0000313" key="4">
    <source>
        <dbReference type="EMBL" id="CDF36095.1"/>
    </source>
</evidence>
<dbReference type="Gene3D" id="2.120.10.80">
    <property type="entry name" value="Kelch-type beta propeller"/>
    <property type="match status" value="1"/>
</dbReference>